<sequence>MEAEKSSETFLYHKIKLLARKYSLVGIPTKPLSRDDSCRISSQLADKAKQFRVAGKFRSNPSYQKNILFASTIFPVGTTKIAFS</sequence>
<evidence type="ECO:0000313" key="1">
    <source>
        <dbReference type="EMBL" id="RHX93073.1"/>
    </source>
</evidence>
<dbReference type="EMBL" id="QHCT01000001">
    <property type="protein sequence ID" value="RHX93073.1"/>
    <property type="molecule type" value="Genomic_DNA"/>
</dbReference>
<protein>
    <submittedName>
        <fullName evidence="1">Uncharacterized protein</fullName>
    </submittedName>
</protein>
<comment type="caution">
    <text evidence="1">The sequence shown here is derived from an EMBL/GenBank/DDBJ whole genome shotgun (WGS) entry which is preliminary data.</text>
</comment>
<dbReference type="Proteomes" id="UP000265798">
    <property type="component" value="Unassembled WGS sequence"/>
</dbReference>
<gene>
    <name evidence="1" type="ORF">DLM75_07975</name>
</gene>
<accession>A0A396ZFM5</accession>
<dbReference type="AlphaFoldDB" id="A0A396ZFM5"/>
<organism evidence="1 2">
    <name type="scientific">Leptospira stimsonii</name>
    <dbReference type="NCBI Taxonomy" id="2202203"/>
    <lineage>
        <taxon>Bacteria</taxon>
        <taxon>Pseudomonadati</taxon>
        <taxon>Spirochaetota</taxon>
        <taxon>Spirochaetia</taxon>
        <taxon>Leptospirales</taxon>
        <taxon>Leptospiraceae</taxon>
        <taxon>Leptospira</taxon>
    </lineage>
</organism>
<reference evidence="2" key="1">
    <citation type="submission" date="2018-05" db="EMBL/GenBank/DDBJ databases">
        <title>Leptospira yasudae sp. nov. and Leptospira stimsonii sp. nov., two pathogenic species of the genus Leptospira isolated from environmental sources.</title>
        <authorList>
            <person name="Casanovas-Massana A."/>
            <person name="Hamond C."/>
            <person name="Santos L.A."/>
            <person name="Hacker K.P."/>
            <person name="Balassiano I."/>
            <person name="Medeiros M.A."/>
            <person name="Reis M.G."/>
            <person name="Ko A.I."/>
            <person name="Wunder E.A."/>
        </authorList>
    </citation>
    <scope>NUCLEOTIDE SEQUENCE [LARGE SCALE GENOMIC DNA]</scope>
    <source>
        <strain evidence="2">Yale</strain>
    </source>
</reference>
<evidence type="ECO:0000313" key="2">
    <source>
        <dbReference type="Proteomes" id="UP000265798"/>
    </source>
</evidence>
<name>A0A396ZFM5_9LEPT</name>
<proteinExistence type="predicted"/>